<dbReference type="AlphaFoldDB" id="A0A7C8N7M9"/>
<feature type="region of interest" description="Disordered" evidence="9">
    <location>
        <begin position="89"/>
        <end position="151"/>
    </location>
</feature>
<comment type="similarity">
    <text evidence="4">Belongs to the gamma-glutamyltransferase family.</text>
</comment>
<feature type="binding site" evidence="7">
    <location>
        <begin position="573"/>
        <end position="575"/>
    </location>
    <ligand>
        <name>L-glutamate</name>
        <dbReference type="ChEBI" id="CHEBI:29985"/>
    </ligand>
</feature>
<proteinExistence type="inferred from homology"/>
<feature type="compositionally biased region" description="Low complexity" evidence="9">
    <location>
        <begin position="124"/>
        <end position="138"/>
    </location>
</feature>
<dbReference type="InterPro" id="IPR043138">
    <property type="entry name" value="GGT_lsub"/>
</dbReference>
<evidence type="ECO:0000256" key="3">
    <source>
        <dbReference type="ARBA" id="ARBA00005115"/>
    </source>
</evidence>
<dbReference type="InterPro" id="IPR043137">
    <property type="entry name" value="GGT_ssub_C"/>
</dbReference>
<dbReference type="Pfam" id="PF01019">
    <property type="entry name" value="G_glu_transpept"/>
    <property type="match status" value="1"/>
</dbReference>
<evidence type="ECO:0000256" key="6">
    <source>
        <dbReference type="PIRSR" id="PIRSR600101-1"/>
    </source>
</evidence>
<keyword evidence="8" id="KW-0012">Acyltransferase</keyword>
<keyword evidence="8" id="KW-0378">Hydrolase</keyword>
<evidence type="ECO:0000256" key="8">
    <source>
        <dbReference type="RuleBase" id="RU368068"/>
    </source>
</evidence>
<evidence type="ECO:0000313" key="11">
    <source>
        <dbReference type="EMBL" id="KAF3087752.1"/>
    </source>
</evidence>
<dbReference type="GO" id="GO:0036374">
    <property type="term" value="F:glutathione hydrolase activity"/>
    <property type="evidence" value="ECO:0007669"/>
    <property type="project" value="UniProtKB-UniRule"/>
</dbReference>
<dbReference type="NCBIfam" id="TIGR00066">
    <property type="entry name" value="g_glut_trans"/>
    <property type="match status" value="1"/>
</dbReference>
<comment type="pathway">
    <text evidence="3 8">Sulfur metabolism; glutathione metabolism.</text>
</comment>
<dbReference type="PRINTS" id="PR01210">
    <property type="entry name" value="GGTRANSPTASE"/>
</dbReference>
<keyword evidence="10" id="KW-1133">Transmembrane helix</keyword>
<evidence type="ECO:0000256" key="9">
    <source>
        <dbReference type="SAM" id="MobiDB-lite"/>
    </source>
</evidence>
<protein>
    <recommendedName>
        <fullName evidence="8">Glutathione hydrolase</fullName>
        <ecNumber evidence="8">2.3.2.2</ecNumber>
        <ecNumber evidence="8">3.4.19.13</ecNumber>
    </recommendedName>
    <alternativeName>
        <fullName evidence="8">Gamma-glutamyltransferase</fullName>
    </alternativeName>
    <alternativeName>
        <fullName evidence="8">Gamma-glutamyltranspeptidase</fullName>
    </alternativeName>
</protein>
<keyword evidence="8" id="KW-0808">Transferase</keyword>
<comment type="catalytic activity">
    <reaction evidence="5 8">
        <text>an N-terminal (5-L-glutamyl)-[peptide] + an alpha-amino acid = 5-L-glutamyl amino acid + an N-terminal L-alpha-aminoacyl-[peptide]</text>
        <dbReference type="Rhea" id="RHEA:23904"/>
        <dbReference type="Rhea" id="RHEA-COMP:9780"/>
        <dbReference type="Rhea" id="RHEA-COMP:9795"/>
        <dbReference type="ChEBI" id="CHEBI:77644"/>
        <dbReference type="ChEBI" id="CHEBI:78597"/>
        <dbReference type="ChEBI" id="CHEBI:78599"/>
        <dbReference type="ChEBI" id="CHEBI:78608"/>
        <dbReference type="EC" id="2.3.2.2"/>
    </reaction>
</comment>
<dbReference type="Gene3D" id="1.10.246.130">
    <property type="match status" value="1"/>
</dbReference>
<keyword evidence="10" id="KW-0472">Membrane</keyword>
<sequence>MCCDNFRTCILPAFKIKSCFPVIYFLPLLLFLLFRGFFVLFLSVELDIDGSSYDKKIGICIHTENRQPFGINKQLGGHPVSWSQTVHHANPLHSLPPDLRGNRKMVQTTSRSSAAEGDEETAVPSPSSSTETSPLLTPNNIDQRTPTHRSSLKRRIRTLPVATTITTTLAALLSVFFFSILIYLVVTKHPAHNKNNNNNNNGHQNLSDHLITAKNGAVASDVEVCSTIGVDILKLKNGTAVDAAIATALCIGVVNMYASGIGGGGFMVIRHQNGSSKTVNFREMAPGAAWKDMYNSDPMLAQRGGLAVGIPGEIDGYWKAWKMYSRVQWEDLFEPSIRLCEEGVRVTRYLARRIDVEKGWLRSADKREWGFLFRKGTDEFLKEGEVMYRPALGKTLRVIAEKGLDGFYKGGVAKSLVKFVREKGGILTLEDLEAYESDVEETAKAWAFGREILTCKAPCSGPVLIEGLNIAEGLDMSNDRSGLVTHRIIETMKWLSAGRTELGDPFDSDVSNVARVAEIQSKQFAAMVRRNISDIRTYGWKHYNPSYEFKEDHGTSHMSALDSDGMAVALTTTVNVYFGARICDPETGIVLNNQMDDFSIPGTDNYFQLQPSIYNFVKPYKRPLSSMAPTITVYNGYPSLIIGGSGGSRIVTGIFLSFIKIYQWGYSLLDTIHTPRVHHQLMPEVAFVEKGLKEDIIQGLEARGHKIERLGLIGSVIQAIHKLPDGEIHAVSDFWRKGGRAAGY</sequence>
<dbReference type="GO" id="GO:0005886">
    <property type="term" value="C:plasma membrane"/>
    <property type="evidence" value="ECO:0007669"/>
    <property type="project" value="TreeGrafter"/>
</dbReference>
<feature type="transmembrane region" description="Helical" evidence="10">
    <location>
        <begin position="22"/>
        <end position="46"/>
    </location>
</feature>
<comment type="catalytic activity">
    <reaction evidence="1 8">
        <text>an S-substituted glutathione + H2O = an S-substituted L-cysteinylglycine + L-glutamate</text>
        <dbReference type="Rhea" id="RHEA:59468"/>
        <dbReference type="ChEBI" id="CHEBI:15377"/>
        <dbReference type="ChEBI" id="CHEBI:29985"/>
        <dbReference type="ChEBI" id="CHEBI:90779"/>
        <dbReference type="ChEBI" id="CHEBI:143103"/>
        <dbReference type="EC" id="3.4.19.13"/>
    </reaction>
</comment>
<comment type="caution">
    <text evidence="11">The sequence shown here is derived from an EMBL/GenBank/DDBJ whole genome shotgun (WGS) entry which is preliminary data.</text>
</comment>
<feature type="binding site" evidence="7">
    <location>
        <position position="597"/>
    </location>
    <ligand>
        <name>L-glutamate</name>
        <dbReference type="ChEBI" id="CHEBI:29985"/>
    </ligand>
</feature>
<feature type="binding site" evidence="7">
    <location>
        <position position="647"/>
    </location>
    <ligand>
        <name>L-glutamate</name>
        <dbReference type="ChEBI" id="CHEBI:29985"/>
    </ligand>
</feature>
<dbReference type="GO" id="GO:0000324">
    <property type="term" value="C:fungal-type vacuole"/>
    <property type="evidence" value="ECO:0007669"/>
    <property type="project" value="TreeGrafter"/>
</dbReference>
<dbReference type="Gene3D" id="3.60.20.40">
    <property type="match status" value="1"/>
</dbReference>
<evidence type="ECO:0000256" key="4">
    <source>
        <dbReference type="ARBA" id="ARBA00009381"/>
    </source>
</evidence>
<comment type="catalytic activity">
    <reaction evidence="2 8">
        <text>glutathione + H2O = L-cysteinylglycine + L-glutamate</text>
        <dbReference type="Rhea" id="RHEA:28807"/>
        <dbReference type="ChEBI" id="CHEBI:15377"/>
        <dbReference type="ChEBI" id="CHEBI:29985"/>
        <dbReference type="ChEBI" id="CHEBI:57925"/>
        <dbReference type="ChEBI" id="CHEBI:61694"/>
        <dbReference type="EC" id="3.4.19.13"/>
    </reaction>
</comment>
<reference evidence="11 12" key="1">
    <citation type="submission" date="2019-06" db="EMBL/GenBank/DDBJ databases">
        <authorList>
            <person name="Palmer J.M."/>
        </authorList>
    </citation>
    <scope>NUCLEOTIDE SEQUENCE [LARGE SCALE GENOMIC DNA]</scope>
    <source>
        <strain evidence="11 12">TWF102</strain>
    </source>
</reference>
<evidence type="ECO:0000256" key="10">
    <source>
        <dbReference type="SAM" id="Phobius"/>
    </source>
</evidence>
<dbReference type="Proteomes" id="UP000475325">
    <property type="component" value="Unassembled WGS sequence"/>
</dbReference>
<feature type="binding site" evidence="7">
    <location>
        <begin position="625"/>
        <end position="626"/>
    </location>
    <ligand>
        <name>L-glutamate</name>
        <dbReference type="ChEBI" id="CHEBI:29985"/>
    </ligand>
</feature>
<keyword evidence="10" id="KW-0812">Transmembrane</keyword>
<feature type="active site" description="Nucleophile" evidence="6">
    <location>
        <position position="555"/>
    </location>
</feature>
<evidence type="ECO:0000256" key="5">
    <source>
        <dbReference type="ARBA" id="ARBA00047417"/>
    </source>
</evidence>
<organism evidence="11 12">
    <name type="scientific">Orbilia oligospora</name>
    <name type="common">Nematode-trapping fungus</name>
    <name type="synonym">Arthrobotrys oligospora</name>
    <dbReference type="NCBI Taxonomy" id="2813651"/>
    <lineage>
        <taxon>Eukaryota</taxon>
        <taxon>Fungi</taxon>
        <taxon>Dikarya</taxon>
        <taxon>Ascomycota</taxon>
        <taxon>Pezizomycotina</taxon>
        <taxon>Orbiliomycetes</taxon>
        <taxon>Orbiliales</taxon>
        <taxon>Orbiliaceae</taxon>
        <taxon>Orbilia</taxon>
    </lineage>
</organism>
<dbReference type="EC" id="3.4.19.13" evidence="8"/>
<dbReference type="SUPFAM" id="SSF56235">
    <property type="entry name" value="N-terminal nucleophile aminohydrolases (Ntn hydrolases)"/>
    <property type="match status" value="1"/>
</dbReference>
<feature type="binding site" evidence="7">
    <location>
        <position position="282"/>
    </location>
    <ligand>
        <name>L-glutamate</name>
        <dbReference type="ChEBI" id="CHEBI:29985"/>
    </ligand>
</feature>
<evidence type="ECO:0000256" key="1">
    <source>
        <dbReference type="ARBA" id="ARBA00001049"/>
    </source>
</evidence>
<evidence type="ECO:0000256" key="7">
    <source>
        <dbReference type="PIRSR" id="PIRSR600101-2"/>
    </source>
</evidence>
<comment type="function">
    <text evidence="8">Cleaves the gamma-glutamyl peptide bond of glutathione and glutathione conjugates.</text>
</comment>
<dbReference type="EC" id="2.3.2.2" evidence="8"/>
<dbReference type="EMBL" id="WIQW01000075">
    <property type="protein sequence ID" value="KAF3087752.1"/>
    <property type="molecule type" value="Genomic_DNA"/>
</dbReference>
<dbReference type="PANTHER" id="PTHR11686">
    <property type="entry name" value="GAMMA GLUTAMYL TRANSPEPTIDASE"/>
    <property type="match status" value="1"/>
</dbReference>
<dbReference type="PANTHER" id="PTHR11686:SF9">
    <property type="entry name" value="RE13973P"/>
    <property type="match status" value="1"/>
</dbReference>
<feature type="transmembrane region" description="Helical" evidence="10">
    <location>
        <begin position="159"/>
        <end position="186"/>
    </location>
</feature>
<accession>A0A7C8N7M9</accession>
<dbReference type="GO" id="GO:0006751">
    <property type="term" value="P:glutathione catabolic process"/>
    <property type="evidence" value="ECO:0007669"/>
    <property type="project" value="UniProtKB-UniRule"/>
</dbReference>
<dbReference type="FunFam" id="3.60.20.40:FF:000001">
    <property type="entry name" value="Gamma-glutamyltranspeptidase 1"/>
    <property type="match status" value="1"/>
</dbReference>
<dbReference type="InterPro" id="IPR000101">
    <property type="entry name" value="GGT_peptidase"/>
</dbReference>
<evidence type="ECO:0000313" key="12">
    <source>
        <dbReference type="Proteomes" id="UP000475325"/>
    </source>
</evidence>
<evidence type="ECO:0000256" key="2">
    <source>
        <dbReference type="ARBA" id="ARBA00001089"/>
    </source>
</evidence>
<name>A0A7C8N7M9_ORBOL</name>
<dbReference type="InterPro" id="IPR029055">
    <property type="entry name" value="Ntn_hydrolases_N"/>
</dbReference>
<gene>
    <name evidence="11" type="ORF">TWF102_010375</name>
</gene>
<dbReference type="GO" id="GO:0103068">
    <property type="term" value="F:leukotriene C4 gamma-glutamyl transferase activity"/>
    <property type="evidence" value="ECO:0007669"/>
    <property type="project" value="UniProtKB-EC"/>
</dbReference>